<gene>
    <name evidence="2" type="ORF">VCUG_02700</name>
</gene>
<reference evidence="3" key="1">
    <citation type="submission" date="2011-03" db="EMBL/GenBank/DDBJ databases">
        <title>The genome sequence of Vavraia culicis strain floridensis.</title>
        <authorList>
            <consortium name="The Broad Institute Genome Sequencing Platform"/>
            <person name="Cuomo C."/>
            <person name="Becnel J."/>
            <person name="Sanscrainte N."/>
            <person name="Young S.K."/>
            <person name="Zeng Q."/>
            <person name="Gargeya S."/>
            <person name="Fitzgerald M."/>
            <person name="Haas B."/>
            <person name="Abouelleil A."/>
            <person name="Alvarado L."/>
            <person name="Arachchi H.M."/>
            <person name="Berlin A."/>
            <person name="Chapman S.B."/>
            <person name="Gearin G."/>
            <person name="Goldberg J."/>
            <person name="Griggs A."/>
            <person name="Gujja S."/>
            <person name="Hansen M."/>
            <person name="Heiman D."/>
            <person name="Howarth C."/>
            <person name="Larimer J."/>
            <person name="Lui A."/>
            <person name="MacDonald P.J.P."/>
            <person name="McCowen C."/>
            <person name="Montmayeur A."/>
            <person name="Murphy C."/>
            <person name="Neiman D."/>
            <person name="Pearson M."/>
            <person name="Priest M."/>
            <person name="Roberts A."/>
            <person name="Saif S."/>
            <person name="Shea T."/>
            <person name="Sisk P."/>
            <person name="Stolte C."/>
            <person name="Sykes S."/>
            <person name="Wortman J."/>
            <person name="Nusbaum C."/>
            <person name="Birren B."/>
        </authorList>
    </citation>
    <scope>NUCLEOTIDE SEQUENCE [LARGE SCALE GENOMIC DNA]</scope>
    <source>
        <strain evidence="3">floridensis</strain>
    </source>
</reference>
<evidence type="ECO:0000313" key="2">
    <source>
        <dbReference type="EMBL" id="ELA45813.1"/>
    </source>
</evidence>
<keyword evidence="3" id="KW-1185">Reference proteome</keyword>
<sequence>MSFVSDLFLCNSSLAWVKHGHKNGMCNSGSKCDVAQNKIVCKVDNPDSAIDLDKVKRMSLDHKIYFHSNKSYDELIFVTKCQLLGEKKALFEGKLLSMEGTLVATVTQEGIITIKNND</sequence>
<evidence type="ECO:0000259" key="1">
    <source>
        <dbReference type="Pfam" id="PF20789"/>
    </source>
</evidence>
<dbReference type="InParanoid" id="L2GR96"/>
<dbReference type="STRING" id="948595.L2GR96"/>
<dbReference type="Gene3D" id="3.10.129.10">
    <property type="entry name" value="Hotdog Thioesterase"/>
    <property type="match status" value="1"/>
</dbReference>
<organism evidence="2 3">
    <name type="scientific">Vavraia culicis (isolate floridensis)</name>
    <name type="common">Microsporidian parasite</name>
    <dbReference type="NCBI Taxonomy" id="948595"/>
    <lineage>
        <taxon>Eukaryota</taxon>
        <taxon>Fungi</taxon>
        <taxon>Fungi incertae sedis</taxon>
        <taxon>Microsporidia</taxon>
        <taxon>Pleistophoridae</taxon>
        <taxon>Vavraia</taxon>
    </lineage>
</organism>
<dbReference type="AlphaFoldDB" id="L2GR96"/>
<proteinExistence type="predicted"/>
<dbReference type="Pfam" id="PF20789">
    <property type="entry name" value="4HBT_3C"/>
    <property type="match status" value="1"/>
</dbReference>
<dbReference type="HOGENOM" id="CLU_2074937_0_0_1"/>
<feature type="domain" description="Acyl-CoA thioesterase-like C-terminal" evidence="1">
    <location>
        <begin position="50"/>
        <end position="112"/>
    </location>
</feature>
<protein>
    <recommendedName>
        <fullName evidence="1">Acyl-CoA thioesterase-like C-terminal domain-containing protein</fullName>
    </recommendedName>
</protein>
<dbReference type="RefSeq" id="XP_008075710.1">
    <property type="nucleotide sequence ID" value="XM_008077519.1"/>
</dbReference>
<accession>L2GR96</accession>
<dbReference type="EMBL" id="GL877571">
    <property type="protein sequence ID" value="ELA45813.1"/>
    <property type="molecule type" value="Genomic_DNA"/>
</dbReference>
<evidence type="ECO:0000313" key="3">
    <source>
        <dbReference type="Proteomes" id="UP000011081"/>
    </source>
</evidence>
<dbReference type="VEuPathDB" id="MicrosporidiaDB:VCUG_02700"/>
<name>L2GR96_VAVCU</name>
<dbReference type="InterPro" id="IPR049450">
    <property type="entry name" value="ACOT8-like_C"/>
</dbReference>
<dbReference type="Proteomes" id="UP000011081">
    <property type="component" value="Unassembled WGS sequence"/>
</dbReference>
<dbReference type="OrthoDB" id="68328at2759"/>
<dbReference type="SUPFAM" id="SSF54637">
    <property type="entry name" value="Thioesterase/thiol ester dehydrase-isomerase"/>
    <property type="match status" value="1"/>
</dbReference>
<dbReference type="InterPro" id="IPR029069">
    <property type="entry name" value="HotDog_dom_sf"/>
</dbReference>
<dbReference type="GeneID" id="19880558"/>